<sequence length="282" mass="28731">MAVKSFLSSAWAAVTGADDPATAGLAALIDAVPDAALDDVIVLRFDDDLSLDAFRAAGEAADAAAASRAARAEREAAAAEAALGPPGSEQDDDGGDAVVSRRSTNSSINSSPGSMIIAASMGGGGRAAGGQQRKLMIPVDESVGCYAAFVAAAGLMDAESDMLHVISVVPNELSRAGQDVVALDRAKRVVAYYVDAARSAGIDNVIGLVGRSYHLGEFICLAAEGHGIDLIVLARTPRALVGFRRKALGSTAKYVAVNAGADVLIVKGEYVPPMPHVADSRV</sequence>
<name>A0A0L0DDR0_THETB</name>
<dbReference type="GeneID" id="25560402"/>
<organism evidence="3 4">
    <name type="scientific">Thecamonas trahens ATCC 50062</name>
    <dbReference type="NCBI Taxonomy" id="461836"/>
    <lineage>
        <taxon>Eukaryota</taxon>
        <taxon>Apusozoa</taxon>
        <taxon>Apusomonadida</taxon>
        <taxon>Apusomonadidae</taxon>
        <taxon>Thecamonas</taxon>
    </lineage>
</organism>
<evidence type="ECO:0000313" key="3">
    <source>
        <dbReference type="EMBL" id="KNC50444.1"/>
    </source>
</evidence>
<feature type="domain" description="UspA" evidence="2">
    <location>
        <begin position="133"/>
        <end position="267"/>
    </location>
</feature>
<proteinExistence type="predicted"/>
<evidence type="ECO:0000313" key="4">
    <source>
        <dbReference type="Proteomes" id="UP000054408"/>
    </source>
</evidence>
<dbReference type="Gene3D" id="3.40.50.620">
    <property type="entry name" value="HUPs"/>
    <property type="match status" value="1"/>
</dbReference>
<feature type="region of interest" description="Disordered" evidence="1">
    <location>
        <begin position="76"/>
        <end position="113"/>
    </location>
</feature>
<dbReference type="Pfam" id="PF00582">
    <property type="entry name" value="Usp"/>
    <property type="match status" value="1"/>
</dbReference>
<evidence type="ECO:0000256" key="1">
    <source>
        <dbReference type="SAM" id="MobiDB-lite"/>
    </source>
</evidence>
<accession>A0A0L0DDR0</accession>
<dbReference type="Proteomes" id="UP000054408">
    <property type="component" value="Unassembled WGS sequence"/>
</dbReference>
<dbReference type="SUPFAM" id="SSF52402">
    <property type="entry name" value="Adenine nucleotide alpha hydrolases-like"/>
    <property type="match status" value="1"/>
</dbReference>
<dbReference type="RefSeq" id="XP_013762340.1">
    <property type="nucleotide sequence ID" value="XM_013906886.1"/>
</dbReference>
<protein>
    <recommendedName>
        <fullName evidence="2">UspA domain-containing protein</fullName>
    </recommendedName>
</protein>
<dbReference type="AlphaFoldDB" id="A0A0L0DDR0"/>
<keyword evidence="4" id="KW-1185">Reference proteome</keyword>
<dbReference type="InterPro" id="IPR006016">
    <property type="entry name" value="UspA"/>
</dbReference>
<evidence type="ECO:0000259" key="2">
    <source>
        <dbReference type="Pfam" id="PF00582"/>
    </source>
</evidence>
<dbReference type="EMBL" id="GL349435">
    <property type="protein sequence ID" value="KNC50444.1"/>
    <property type="molecule type" value="Genomic_DNA"/>
</dbReference>
<feature type="compositionally biased region" description="Low complexity" evidence="1">
    <location>
        <begin position="100"/>
        <end position="113"/>
    </location>
</feature>
<gene>
    <name evidence="3" type="ORF">AMSG_00603</name>
</gene>
<reference evidence="3 4" key="1">
    <citation type="submission" date="2010-05" db="EMBL/GenBank/DDBJ databases">
        <title>The Genome Sequence of Thecamonas trahens ATCC 50062.</title>
        <authorList>
            <consortium name="The Broad Institute Genome Sequencing Platform"/>
            <person name="Russ C."/>
            <person name="Cuomo C."/>
            <person name="Shea T."/>
            <person name="Young S.K."/>
            <person name="Zeng Q."/>
            <person name="Koehrsen M."/>
            <person name="Haas B."/>
            <person name="Borodovsky M."/>
            <person name="Guigo R."/>
            <person name="Alvarado L."/>
            <person name="Berlin A."/>
            <person name="Bochicchio J."/>
            <person name="Borenstein D."/>
            <person name="Chapman S."/>
            <person name="Chen Z."/>
            <person name="Freedman E."/>
            <person name="Gellesch M."/>
            <person name="Goldberg J."/>
            <person name="Griggs A."/>
            <person name="Gujja S."/>
            <person name="Heilman E."/>
            <person name="Heiman D."/>
            <person name="Hepburn T."/>
            <person name="Howarth C."/>
            <person name="Jen D."/>
            <person name="Larson L."/>
            <person name="Mehta T."/>
            <person name="Park D."/>
            <person name="Pearson M."/>
            <person name="Roberts A."/>
            <person name="Saif S."/>
            <person name="Shenoy N."/>
            <person name="Sisk P."/>
            <person name="Stolte C."/>
            <person name="Sykes S."/>
            <person name="Thomson T."/>
            <person name="Walk T."/>
            <person name="White J."/>
            <person name="Yandava C."/>
            <person name="Burger G."/>
            <person name="Gray M.W."/>
            <person name="Holland P.W.H."/>
            <person name="King N."/>
            <person name="Lang F.B.F."/>
            <person name="Roger A.J."/>
            <person name="Ruiz-Trillo I."/>
            <person name="Lander E."/>
            <person name="Nusbaum C."/>
        </authorList>
    </citation>
    <scope>NUCLEOTIDE SEQUENCE [LARGE SCALE GENOMIC DNA]</scope>
    <source>
        <strain evidence="3 4">ATCC 50062</strain>
    </source>
</reference>
<dbReference type="InterPro" id="IPR014729">
    <property type="entry name" value="Rossmann-like_a/b/a_fold"/>
</dbReference>